<feature type="chain" id="PRO_5046164488" evidence="2">
    <location>
        <begin position="27"/>
        <end position="246"/>
    </location>
</feature>
<evidence type="ECO:0000313" key="5">
    <source>
        <dbReference type="Proteomes" id="UP001596258"/>
    </source>
</evidence>
<comment type="caution">
    <text evidence="4">The sequence shown here is derived from an EMBL/GenBank/DDBJ whole genome shotgun (WGS) entry which is preliminary data.</text>
</comment>
<evidence type="ECO:0000313" key="4">
    <source>
        <dbReference type="EMBL" id="MFC6290439.1"/>
    </source>
</evidence>
<dbReference type="Pfam" id="PF13731">
    <property type="entry name" value="WxL"/>
    <property type="match status" value="1"/>
</dbReference>
<dbReference type="InterPro" id="IPR027994">
    <property type="entry name" value="WxL_dom"/>
</dbReference>
<feature type="domain" description="WxL" evidence="3">
    <location>
        <begin position="27"/>
        <end position="240"/>
    </location>
</feature>
<feature type="signal peptide" evidence="2">
    <location>
        <begin position="1"/>
        <end position="26"/>
    </location>
</feature>
<evidence type="ECO:0000259" key="3">
    <source>
        <dbReference type="Pfam" id="PF13731"/>
    </source>
</evidence>
<gene>
    <name evidence="4" type="ORF">ACFP1M_09680</name>
</gene>
<dbReference type="RefSeq" id="WP_125575998.1">
    <property type="nucleotide sequence ID" value="NZ_JBHSSO010000068.1"/>
</dbReference>
<reference evidence="5" key="1">
    <citation type="journal article" date="2019" name="Int. J. Syst. Evol. Microbiol.">
        <title>The Global Catalogue of Microorganisms (GCM) 10K type strain sequencing project: providing services to taxonomists for standard genome sequencing and annotation.</title>
        <authorList>
            <consortium name="The Broad Institute Genomics Platform"/>
            <consortium name="The Broad Institute Genome Sequencing Center for Infectious Disease"/>
            <person name="Wu L."/>
            <person name="Ma J."/>
        </authorList>
    </citation>
    <scope>NUCLEOTIDE SEQUENCE [LARGE SCALE GENOMIC DNA]</scope>
    <source>
        <strain evidence="5">CCM 8893</strain>
    </source>
</reference>
<feature type="compositionally biased region" description="Low complexity" evidence="1">
    <location>
        <begin position="45"/>
        <end position="56"/>
    </location>
</feature>
<evidence type="ECO:0000256" key="2">
    <source>
        <dbReference type="SAM" id="SignalP"/>
    </source>
</evidence>
<feature type="region of interest" description="Disordered" evidence="1">
    <location>
        <begin position="34"/>
        <end position="66"/>
    </location>
</feature>
<protein>
    <submittedName>
        <fullName evidence="4">WxL domain-containing protein</fullName>
    </submittedName>
</protein>
<proteinExistence type="predicted"/>
<name>A0ABW1UD95_9LACO</name>
<accession>A0ABW1UD95</accession>
<keyword evidence="5" id="KW-1185">Reference proteome</keyword>
<organism evidence="4 5">
    <name type="scientific">Levilactobacillus angrenensis</name>
    <dbReference type="NCBI Taxonomy" id="2486020"/>
    <lineage>
        <taxon>Bacteria</taxon>
        <taxon>Bacillati</taxon>
        <taxon>Bacillota</taxon>
        <taxon>Bacilli</taxon>
        <taxon>Lactobacillales</taxon>
        <taxon>Lactobacillaceae</taxon>
        <taxon>Levilactobacillus</taxon>
    </lineage>
</organism>
<dbReference type="EMBL" id="JBHSSO010000068">
    <property type="protein sequence ID" value="MFC6290439.1"/>
    <property type="molecule type" value="Genomic_DNA"/>
</dbReference>
<dbReference type="Proteomes" id="UP001596258">
    <property type="component" value="Unassembled WGS sequence"/>
</dbReference>
<keyword evidence="2" id="KW-0732">Signal</keyword>
<evidence type="ECO:0000256" key="1">
    <source>
        <dbReference type="SAM" id="MobiDB-lite"/>
    </source>
</evidence>
<sequence>MKKSISSILLASALLLGTIAPVVANADTTGDTSDGITFNLPKEPVNPVDPTDPGTDVPGGGGGTDPSKVGNLKFLFLSNSMDFGKYDAEVTADAAKAKTYTVQTIDNSNGNSTTDAINGSKNLITEVSDTRESNAGWDVTVTSGSLKNGDNTLDGAEINFDGTGVTTKSTSNTESGISGNAIKLQTDAGSDVLYTAQKGSGMLTTAFQLNPDAITLTSVPANVASGTYTGNINWTLNSTPKSSVTE</sequence>